<feature type="domain" description="C2H2-type" evidence="2">
    <location>
        <begin position="209"/>
        <end position="234"/>
    </location>
</feature>
<evidence type="ECO:0000313" key="3">
    <source>
        <dbReference type="EMBL" id="GAM43889.1"/>
    </source>
</evidence>
<keyword evidence="4" id="KW-1185">Reference proteome</keyword>
<evidence type="ECO:0000259" key="2">
    <source>
        <dbReference type="SMART" id="SM00355"/>
    </source>
</evidence>
<feature type="domain" description="C2H2-type" evidence="2">
    <location>
        <begin position="240"/>
        <end position="263"/>
    </location>
</feature>
<feature type="compositionally biased region" description="Polar residues" evidence="1">
    <location>
        <begin position="31"/>
        <end position="58"/>
    </location>
</feature>
<proteinExistence type="predicted"/>
<sequence>MSWRQPSNPYLRPGYSHQSRQSGARSSSASFTDTMSNDMHRLPSQSSHVTESSQTASSIHSNIGDSIASFATPNPSYIQHEPETFFWSSPPIQVQGHNAFTAADHPLLPPDTPLPRPTPDINDPLQNIEASINDPRALLELVIDRLRQIYATHPNQAMYALSLAQTHLGTNAIRRFIAPRVVPPRSPQPPATPSAVSPIHRANSAAQQYMCKLCSTPVRITSRGAFKRHVNEKHQPKSMFLCMHCDWTGTRKDKLRDHLKTRHYAEYDREQDLSERELVMAEPSKCDLCETDTWMNHIAPFTSWDVWFAGIVAHCRFEEASEDEPKKEPDSPPNQGEGSAGGSSGFLFSNLTFTPGSSAGSASLFQGSNLTSDSVFTSWTINGLPTQQLDGDGNNNRKQTFLKTSPNKKGADLSDISKDLCQLSLDEHHPGSKTSSHQDDSIEVAEQWVPREMMLISGIIQELEIATLVFSINKISVRLTGKLQGMKSENHSKVAVDPLILGERTLYRIHYDHSISHQILARHLRQCHSSLNAIQWELSTAPTIPAAAMRTTQQCRRRKRLSSLWARLRAVSFVLSLQKEVAVDEEHVPLSPHPSNMKNQLTSRKHGPPKATMSSFTSEALGYLYSLTQKHLPADFGDDTYDVDKNDALQAHSRSPSVNSPLGVFGFLQSLMDVISNPQPSLMESYDTTDLYGLLHRSIMNISTTAF</sequence>
<feature type="region of interest" description="Disordered" evidence="1">
    <location>
        <begin position="386"/>
        <end position="413"/>
    </location>
</feature>
<gene>
    <name evidence="3" type="ORF">TCE0_060r19069</name>
</gene>
<reference evidence="4" key="1">
    <citation type="journal article" date="2015" name="Genome Announc.">
        <title>Draft genome sequence of Talaromyces cellulolyticus strain Y-94, a source of lignocellulosic biomass-degrading enzymes.</title>
        <authorList>
            <person name="Fujii T."/>
            <person name="Koike H."/>
            <person name="Sawayama S."/>
            <person name="Yano S."/>
            <person name="Inoue H."/>
        </authorList>
    </citation>
    <scope>NUCLEOTIDE SEQUENCE [LARGE SCALE GENOMIC DNA]</scope>
    <source>
        <strain evidence="4">Y-94</strain>
    </source>
</reference>
<feature type="compositionally biased region" description="Basic and acidic residues" evidence="1">
    <location>
        <begin position="319"/>
        <end position="330"/>
    </location>
</feature>
<dbReference type="InterPro" id="IPR013087">
    <property type="entry name" value="Znf_C2H2_type"/>
</dbReference>
<feature type="compositionally biased region" description="Polar residues" evidence="1">
    <location>
        <begin position="386"/>
        <end position="407"/>
    </location>
</feature>
<feature type="region of interest" description="Disordered" evidence="1">
    <location>
        <begin position="1"/>
        <end position="58"/>
    </location>
</feature>
<dbReference type="AlphaFoldDB" id="A0A6V8HPB9"/>
<feature type="region of interest" description="Disordered" evidence="1">
    <location>
        <begin position="319"/>
        <end position="342"/>
    </location>
</feature>
<feature type="compositionally biased region" description="Polar residues" evidence="1">
    <location>
        <begin position="593"/>
        <end position="602"/>
    </location>
</feature>
<feature type="region of interest" description="Disordered" evidence="1">
    <location>
        <begin position="587"/>
        <end position="612"/>
    </location>
</feature>
<dbReference type="Gene3D" id="3.30.160.60">
    <property type="entry name" value="Classic Zinc Finger"/>
    <property type="match status" value="1"/>
</dbReference>
<evidence type="ECO:0000313" key="4">
    <source>
        <dbReference type="Proteomes" id="UP000053095"/>
    </source>
</evidence>
<protein>
    <recommendedName>
        <fullName evidence="2">C2H2-type domain-containing protein</fullName>
    </recommendedName>
</protein>
<dbReference type="Proteomes" id="UP000053095">
    <property type="component" value="Unassembled WGS sequence"/>
</dbReference>
<organism evidence="3 4">
    <name type="scientific">Talaromyces pinophilus</name>
    <name type="common">Penicillium pinophilum</name>
    <dbReference type="NCBI Taxonomy" id="128442"/>
    <lineage>
        <taxon>Eukaryota</taxon>
        <taxon>Fungi</taxon>
        <taxon>Dikarya</taxon>
        <taxon>Ascomycota</taxon>
        <taxon>Pezizomycotina</taxon>
        <taxon>Eurotiomycetes</taxon>
        <taxon>Eurotiomycetidae</taxon>
        <taxon>Eurotiales</taxon>
        <taxon>Trichocomaceae</taxon>
        <taxon>Talaromyces</taxon>
        <taxon>Talaromyces sect. Talaromyces</taxon>
    </lineage>
</organism>
<dbReference type="SMART" id="SM00355">
    <property type="entry name" value="ZnF_C2H2"/>
    <property type="match status" value="2"/>
</dbReference>
<accession>A0A6V8HPB9</accession>
<comment type="caution">
    <text evidence="3">The sequence shown here is derived from an EMBL/GenBank/DDBJ whole genome shotgun (WGS) entry which is preliminary data.</text>
</comment>
<dbReference type="EMBL" id="DF933856">
    <property type="protein sequence ID" value="GAM43889.1"/>
    <property type="molecule type" value="Genomic_DNA"/>
</dbReference>
<feature type="compositionally biased region" description="Low complexity" evidence="1">
    <location>
        <begin position="16"/>
        <end position="30"/>
    </location>
</feature>
<evidence type="ECO:0000256" key="1">
    <source>
        <dbReference type="SAM" id="MobiDB-lite"/>
    </source>
</evidence>
<name>A0A6V8HPB9_TALPI</name>